<organism evidence="1 2">
    <name type="scientific">Penicillium freii</name>
    <dbReference type="NCBI Taxonomy" id="48697"/>
    <lineage>
        <taxon>Eukaryota</taxon>
        <taxon>Fungi</taxon>
        <taxon>Dikarya</taxon>
        <taxon>Ascomycota</taxon>
        <taxon>Pezizomycotina</taxon>
        <taxon>Eurotiomycetes</taxon>
        <taxon>Eurotiomycetidae</taxon>
        <taxon>Eurotiales</taxon>
        <taxon>Aspergillaceae</taxon>
        <taxon>Penicillium</taxon>
    </lineage>
</organism>
<keyword evidence="2" id="KW-1185">Reference proteome</keyword>
<dbReference type="AlphaFoldDB" id="A0A117NMP7"/>
<comment type="caution">
    <text evidence="1">The sequence shown here is derived from an EMBL/GenBank/DDBJ whole genome shotgun (WGS) entry which is preliminary data.</text>
</comment>
<evidence type="ECO:0000313" key="1">
    <source>
        <dbReference type="EMBL" id="KUM59600.1"/>
    </source>
</evidence>
<dbReference type="EMBL" id="LLXE01000216">
    <property type="protein sequence ID" value="KUM59600.1"/>
    <property type="molecule type" value="Genomic_DNA"/>
</dbReference>
<name>A0A117NMP7_PENFR</name>
<gene>
    <name evidence="1" type="ORF">ACN42_g7533</name>
</gene>
<reference evidence="1 2" key="1">
    <citation type="submission" date="2015-10" db="EMBL/GenBank/DDBJ databases">
        <title>Genome sequencing of Penicillium freii.</title>
        <authorList>
            <person name="Nguyen H.D."/>
            <person name="Visagie C.M."/>
            <person name="Seifert K.A."/>
        </authorList>
    </citation>
    <scope>NUCLEOTIDE SEQUENCE [LARGE SCALE GENOMIC DNA]</scope>
    <source>
        <strain evidence="1 2">DAOM 242723</strain>
    </source>
</reference>
<protein>
    <submittedName>
        <fullName evidence="1">Uncharacterized protein</fullName>
    </submittedName>
</protein>
<dbReference type="Proteomes" id="UP000055045">
    <property type="component" value="Unassembled WGS sequence"/>
</dbReference>
<sequence>MEIPKEFLLFFFAPSCRVLSILRLAQHPQPRLQHPPFLTQSSNKTRCIYQRGCDRHRSNALISGPSTNEFRTFHHWSSSNQYLFFKA</sequence>
<evidence type="ECO:0000313" key="2">
    <source>
        <dbReference type="Proteomes" id="UP000055045"/>
    </source>
</evidence>
<accession>A0A117NMP7</accession>
<proteinExistence type="predicted"/>